<evidence type="ECO:0000313" key="3">
    <source>
        <dbReference type="EMBL" id="MBB3046257.1"/>
    </source>
</evidence>
<dbReference type="PANTHER" id="PTHR38687">
    <property type="entry name" value="CELL DIVISION PROTEIN DEDD-RELATED"/>
    <property type="match status" value="1"/>
</dbReference>
<evidence type="ECO:0000256" key="1">
    <source>
        <dbReference type="SAM" id="MobiDB-lite"/>
    </source>
</evidence>
<feature type="compositionally biased region" description="Basic and acidic residues" evidence="1">
    <location>
        <begin position="56"/>
        <end position="66"/>
    </location>
</feature>
<dbReference type="GO" id="GO:0032506">
    <property type="term" value="P:cytokinetic process"/>
    <property type="evidence" value="ECO:0007669"/>
    <property type="project" value="TreeGrafter"/>
</dbReference>
<dbReference type="InterPro" id="IPR052521">
    <property type="entry name" value="Cell_div_SPOR-domain"/>
</dbReference>
<protein>
    <submittedName>
        <fullName evidence="3">DedD protein</fullName>
    </submittedName>
</protein>
<dbReference type="SUPFAM" id="SSF110997">
    <property type="entry name" value="Sporulation related repeat"/>
    <property type="match status" value="1"/>
</dbReference>
<proteinExistence type="predicted"/>
<dbReference type="GO" id="GO:0042834">
    <property type="term" value="F:peptidoglycan binding"/>
    <property type="evidence" value="ECO:0007669"/>
    <property type="project" value="InterPro"/>
</dbReference>
<gene>
    <name evidence="3" type="ORF">FHR99_000493</name>
</gene>
<comment type="caution">
    <text evidence="3">The sequence shown here is derived from an EMBL/GenBank/DDBJ whole genome shotgun (WGS) entry which is preliminary data.</text>
</comment>
<dbReference type="RefSeq" id="WP_183408950.1">
    <property type="nucleotide sequence ID" value="NZ_JACHWY010000001.1"/>
</dbReference>
<name>A0A7W4W3J7_9GAMM</name>
<dbReference type="GO" id="GO:0032153">
    <property type="term" value="C:cell division site"/>
    <property type="evidence" value="ECO:0007669"/>
    <property type="project" value="TreeGrafter"/>
</dbReference>
<dbReference type="PANTHER" id="PTHR38687:SF1">
    <property type="entry name" value="CELL DIVISION PROTEIN DEDD"/>
    <property type="match status" value="1"/>
</dbReference>
<dbReference type="Gene3D" id="3.30.70.1070">
    <property type="entry name" value="Sporulation related repeat"/>
    <property type="match status" value="1"/>
</dbReference>
<evidence type="ECO:0000313" key="4">
    <source>
        <dbReference type="Proteomes" id="UP000537130"/>
    </source>
</evidence>
<dbReference type="Proteomes" id="UP000537130">
    <property type="component" value="Unassembled WGS sequence"/>
</dbReference>
<keyword evidence="4" id="KW-1185">Reference proteome</keyword>
<accession>A0A7W4W3J7</accession>
<dbReference type="AlphaFoldDB" id="A0A7W4W3J7"/>
<sequence>MKQRLVGALVLVSGGVVLWSILFTGPAAYKVDRNTQIPPAPEMEEPAPVAPQRPSHIAEVEPEKPLPEPPVPDIAAASVGEPEEPAPEPEPKAEEPPQPAAKAPIVNDSTGVANAWIVQVASFSNESNAKKLKERLQAKGYKAYVKAAPTKSGKVLQRVFVGPELKKAVAERQKKEIEEAFKLKALLHEFEP</sequence>
<feature type="domain" description="SPOR" evidence="2">
    <location>
        <begin position="110"/>
        <end position="190"/>
    </location>
</feature>
<feature type="region of interest" description="Disordered" evidence="1">
    <location>
        <begin position="37"/>
        <end position="105"/>
    </location>
</feature>
<dbReference type="PROSITE" id="PS51724">
    <property type="entry name" value="SPOR"/>
    <property type="match status" value="1"/>
</dbReference>
<dbReference type="GO" id="GO:0030428">
    <property type="term" value="C:cell septum"/>
    <property type="evidence" value="ECO:0007669"/>
    <property type="project" value="TreeGrafter"/>
</dbReference>
<dbReference type="Pfam" id="PF05036">
    <property type="entry name" value="SPOR"/>
    <property type="match status" value="1"/>
</dbReference>
<organism evidence="3 4">
    <name type="scientific">Litorivivens lipolytica</name>
    <dbReference type="NCBI Taxonomy" id="1524264"/>
    <lineage>
        <taxon>Bacteria</taxon>
        <taxon>Pseudomonadati</taxon>
        <taxon>Pseudomonadota</taxon>
        <taxon>Gammaproteobacteria</taxon>
        <taxon>Litorivivens</taxon>
    </lineage>
</organism>
<dbReference type="EMBL" id="JACHWY010000001">
    <property type="protein sequence ID" value="MBB3046257.1"/>
    <property type="molecule type" value="Genomic_DNA"/>
</dbReference>
<reference evidence="3 4" key="1">
    <citation type="submission" date="2020-08" db="EMBL/GenBank/DDBJ databases">
        <title>Genomic Encyclopedia of Type Strains, Phase III (KMG-III): the genomes of soil and plant-associated and newly described type strains.</title>
        <authorList>
            <person name="Whitman W."/>
        </authorList>
    </citation>
    <scope>NUCLEOTIDE SEQUENCE [LARGE SCALE GENOMIC DNA]</scope>
    <source>
        <strain evidence="3 4">CECT 8654</strain>
    </source>
</reference>
<evidence type="ECO:0000259" key="2">
    <source>
        <dbReference type="PROSITE" id="PS51724"/>
    </source>
</evidence>
<dbReference type="InterPro" id="IPR036680">
    <property type="entry name" value="SPOR-like_sf"/>
</dbReference>
<dbReference type="InterPro" id="IPR007730">
    <property type="entry name" value="SPOR-like_dom"/>
</dbReference>